<keyword evidence="3" id="KW-1134">Transmembrane beta strand</keyword>
<accession>A0A095VQ72</accession>
<dbReference type="Gene3D" id="1.20.1600.10">
    <property type="entry name" value="Outer membrane efflux proteins (OEP)"/>
    <property type="match status" value="1"/>
</dbReference>
<dbReference type="Gene3D" id="2.20.200.10">
    <property type="entry name" value="Outer membrane efflux proteins (OEP)"/>
    <property type="match status" value="1"/>
</dbReference>
<evidence type="ECO:0000256" key="1">
    <source>
        <dbReference type="ARBA" id="ARBA00004459"/>
    </source>
</evidence>
<dbReference type="GO" id="GO:0009279">
    <property type="term" value="C:cell outer membrane"/>
    <property type="evidence" value="ECO:0007669"/>
    <property type="project" value="UniProtKB-SubCell"/>
</dbReference>
<evidence type="ECO:0000256" key="2">
    <source>
        <dbReference type="ARBA" id="ARBA00007613"/>
    </source>
</evidence>
<dbReference type="PROSITE" id="PS51257">
    <property type="entry name" value="PROKAR_LIPOPROTEIN"/>
    <property type="match status" value="1"/>
</dbReference>
<dbReference type="InterPro" id="IPR010131">
    <property type="entry name" value="MdtP/NodT-like"/>
</dbReference>
<reference evidence="4" key="1">
    <citation type="submission" date="2014-12" db="EMBL/GenBank/DDBJ databases">
        <title>The draft genome of the Tatumella morbirosei type strain, LMG23360T isolated from pineapple rot.</title>
        <authorList>
            <person name="Smits T.H."/>
            <person name="Palmer M."/>
            <person name="Venter S.N."/>
            <person name="Duffy B."/>
            <person name="Steenkamp E.T."/>
            <person name="Chan W.Y."/>
            <person name="Coutinho T.A."/>
            <person name="Coetzee M.P."/>
            <person name="De Maayer P."/>
        </authorList>
    </citation>
    <scope>NUCLEOTIDE SEQUENCE [LARGE SCALE GENOMIC DNA]</scope>
    <source>
        <strain evidence="4">LMG 23360</strain>
    </source>
</reference>
<keyword evidence="5" id="KW-1185">Reference proteome</keyword>
<dbReference type="EMBL" id="JPKR02000001">
    <property type="protein sequence ID" value="KGD76805.1"/>
    <property type="molecule type" value="Genomic_DNA"/>
</dbReference>
<keyword evidence="3" id="KW-0449">Lipoprotein</keyword>
<protein>
    <submittedName>
        <fullName evidence="4">RND transporter</fullName>
    </submittedName>
</protein>
<dbReference type="PANTHER" id="PTHR30203:SF32">
    <property type="entry name" value="CATION EFFLUX SYSTEM PROTEIN CUSC"/>
    <property type="match status" value="1"/>
</dbReference>
<dbReference type="PANTHER" id="PTHR30203">
    <property type="entry name" value="OUTER MEMBRANE CATION EFFLUX PROTEIN"/>
    <property type="match status" value="1"/>
</dbReference>
<proteinExistence type="inferred from homology"/>
<dbReference type="Proteomes" id="UP000029577">
    <property type="component" value="Unassembled WGS sequence"/>
</dbReference>
<keyword evidence="3" id="KW-0472">Membrane</keyword>
<evidence type="ECO:0000313" key="4">
    <source>
        <dbReference type="EMBL" id="KGD76805.1"/>
    </source>
</evidence>
<dbReference type="Pfam" id="PF02321">
    <property type="entry name" value="OEP"/>
    <property type="match status" value="2"/>
</dbReference>
<keyword evidence="3" id="KW-0812">Transmembrane</keyword>
<dbReference type="SUPFAM" id="SSF56954">
    <property type="entry name" value="Outer membrane efflux proteins (OEP)"/>
    <property type="match status" value="1"/>
</dbReference>
<organism evidence="4 5">
    <name type="scientific">Tatumella morbirosei</name>
    <dbReference type="NCBI Taxonomy" id="642227"/>
    <lineage>
        <taxon>Bacteria</taxon>
        <taxon>Pseudomonadati</taxon>
        <taxon>Pseudomonadota</taxon>
        <taxon>Gammaproteobacteria</taxon>
        <taxon>Enterobacterales</taxon>
        <taxon>Erwiniaceae</taxon>
        <taxon>Tatumella</taxon>
    </lineage>
</organism>
<dbReference type="GO" id="GO:0015562">
    <property type="term" value="F:efflux transmembrane transporter activity"/>
    <property type="evidence" value="ECO:0007669"/>
    <property type="project" value="InterPro"/>
</dbReference>
<evidence type="ECO:0000313" key="5">
    <source>
        <dbReference type="Proteomes" id="UP000029577"/>
    </source>
</evidence>
<sequence>MIKPLSWKLLPMVAALGLAGCSLQPDYKRPAMPVDATYNMATPVGNVADLSWQQFFTDPKLQNLIQLALDNNRDLRVAALNVEEARNEVTINRAALMPTITANASSTTEHLPAGLYSTKSTGAVTDHELNAGLGVSSWELDFFGRLRSLKDEAQETYLSTAATEQATRISLIAEVATSWLTLCSDNDLLHLAQETVQSQQDSYRLTKMSYDGGVSSDQDLAEAEMTLRSAQADVANYTRQVRQDVDALRLLVGTDLPPTLLAGATLNNHWNFPPTPAGLPSDLLTRRPDIIAAEHTLKAANANIGAARAAFFPSISLTASGGSTSGSLSHLLGGGTGAWEFLPTISLPIFDGGVNQANLNIANLEKRVDIANYEKTIQTAFQEVNDQLAGQDTWASQLQAVTQEADAGERDYRYSQLRYREGIDDYLAVLVAQRSWYTAEQSQIAAHLGMLTQKITLYKVLGGGWTQTRQ</sequence>
<comment type="caution">
    <text evidence="4">The sequence shown here is derived from an EMBL/GenBank/DDBJ whole genome shotgun (WGS) entry which is preliminary data.</text>
</comment>
<keyword evidence="3" id="KW-0564">Palmitate</keyword>
<comment type="similarity">
    <text evidence="2 3">Belongs to the outer membrane factor (OMF) (TC 1.B.17) family.</text>
</comment>
<comment type="subcellular location">
    <subcellularLocation>
        <location evidence="1 3">Cell outer membrane</location>
        <topology evidence="1 3">Lipid-anchor</topology>
    </subcellularLocation>
</comment>
<gene>
    <name evidence="4" type="ORF">HA49_04825</name>
</gene>
<evidence type="ECO:0000256" key="3">
    <source>
        <dbReference type="RuleBase" id="RU362097"/>
    </source>
</evidence>
<name>A0A095VQ72_9GAMM</name>
<dbReference type="STRING" id="642227.HA49_04825"/>
<dbReference type="AlphaFoldDB" id="A0A095VQ72"/>
<dbReference type="NCBIfam" id="TIGR01845">
    <property type="entry name" value="outer_NodT"/>
    <property type="match status" value="1"/>
</dbReference>
<dbReference type="eggNOG" id="COG1538">
    <property type="taxonomic scope" value="Bacteria"/>
</dbReference>
<dbReference type="InterPro" id="IPR003423">
    <property type="entry name" value="OMP_efflux"/>
</dbReference>